<dbReference type="OrthoDB" id="3221808at2759"/>
<evidence type="ECO:0000256" key="2">
    <source>
        <dbReference type="SAM" id="Phobius"/>
    </source>
</evidence>
<feature type="region of interest" description="Disordered" evidence="1">
    <location>
        <begin position="1075"/>
        <end position="1094"/>
    </location>
</feature>
<evidence type="ECO:0000259" key="3">
    <source>
        <dbReference type="Pfam" id="PF20153"/>
    </source>
</evidence>
<reference evidence="4 5" key="1">
    <citation type="journal article" date="2020" name="ISME J.">
        <title>Uncovering the hidden diversity of litter-decomposition mechanisms in mushroom-forming fungi.</title>
        <authorList>
            <person name="Floudas D."/>
            <person name="Bentzer J."/>
            <person name="Ahren D."/>
            <person name="Johansson T."/>
            <person name="Persson P."/>
            <person name="Tunlid A."/>
        </authorList>
    </citation>
    <scope>NUCLEOTIDE SEQUENCE [LARGE SCALE GENOMIC DNA]</scope>
    <source>
        <strain evidence="4 5">CBS 291.85</strain>
    </source>
</reference>
<evidence type="ECO:0000313" key="5">
    <source>
        <dbReference type="Proteomes" id="UP000559256"/>
    </source>
</evidence>
<feature type="compositionally biased region" description="Polar residues" evidence="1">
    <location>
        <begin position="1080"/>
        <end position="1094"/>
    </location>
</feature>
<feature type="transmembrane region" description="Helical" evidence="2">
    <location>
        <begin position="192"/>
        <end position="218"/>
    </location>
</feature>
<evidence type="ECO:0000313" key="4">
    <source>
        <dbReference type="EMBL" id="KAF5350896.1"/>
    </source>
</evidence>
<name>A0A8H5D1C0_9AGAR</name>
<protein>
    <recommendedName>
        <fullName evidence="3">DUF6535 domain-containing protein</fullName>
    </recommendedName>
</protein>
<accession>A0A8H5D1C0</accession>
<keyword evidence="2" id="KW-0472">Membrane</keyword>
<dbReference type="InterPro" id="IPR045338">
    <property type="entry name" value="DUF6535"/>
</dbReference>
<dbReference type="EMBL" id="JAACJM010000072">
    <property type="protein sequence ID" value="KAF5350896.1"/>
    <property type="molecule type" value="Genomic_DNA"/>
</dbReference>
<organism evidence="4 5">
    <name type="scientific">Tetrapyrgos nigripes</name>
    <dbReference type="NCBI Taxonomy" id="182062"/>
    <lineage>
        <taxon>Eukaryota</taxon>
        <taxon>Fungi</taxon>
        <taxon>Dikarya</taxon>
        <taxon>Basidiomycota</taxon>
        <taxon>Agaricomycotina</taxon>
        <taxon>Agaricomycetes</taxon>
        <taxon>Agaricomycetidae</taxon>
        <taxon>Agaricales</taxon>
        <taxon>Marasmiineae</taxon>
        <taxon>Marasmiaceae</taxon>
        <taxon>Tetrapyrgos</taxon>
    </lineage>
</organism>
<feature type="domain" description="DUF6535" evidence="3">
    <location>
        <begin position="103"/>
        <end position="281"/>
    </location>
</feature>
<keyword evidence="2" id="KW-1133">Transmembrane helix</keyword>
<keyword evidence="5" id="KW-1185">Reference proteome</keyword>
<keyword evidence="2" id="KW-0812">Transmembrane</keyword>
<sequence>MLIWRCTGRRETVTYTDASEKTGSVNRSTYSVIMLLDTSAAPPHLPCPKCYRIRISRAMKMSWLKKVVSFLRYDKEQGDLESSRQSKKPFQPTEDDQASAKLWSIYIDEAQRYDEGLLEGWKKDMEGMLLFSALYSASLTAFLIESYKTLQDDPAQNTVFLLAQLSQQFAAAASNRTATSFPSGPPPFGPPASALICNVLWFLSLALALTCSLLATFVQQWTRDFIHKTKLRPSPIRQARVIAYMYSGLRDFGMHSFVDVIPILLHVSLFFFFAGLVAFLLPVNRVITYIMACVLGAFILVYTVLTLIPLIHLNSPYRTPLSGALWRFGNVFAGFLARTHDLLRRDETLTEALLEKSVEETSERDKQALVYTMKSLTDDNELLPMIEAIPDLLYNANDPVDPIRRGNVSLLLPIVETDDTDVNVICHIAQFIRKSNVWTDPSFRSRSALVCPQALWSITYALTTEDGVYSNGRMQLSEQYIRTYLTAIEELVLPPRGFVHPQDEYMSSAIALMRLSTVYCLRAAVDSVAGSLRAYKTAVTQARAMLVRDMREKCLHVEKIVQCVGVILFRNDSPIIGYRALSHYETLKQVLRKWSAPITLSPEQSALVDETEAVIIKLQQGEAFDDMRTGGFSEYLSGCESTVLNGKLPHEFVRTCAAIHPGTRRPRLPRELADVIQKLLETNAALYNERTDVFVAQCFKFFPPEERQMRFGIGTGQLLAKILRYFCCRAMQTLGQGLEITEGFGREDSHRIGEGILQGLYHPTLPKSSVALDAALLMLILSHREEDRSLFLFRDEKYETFPLQVWKALHSRAGSVSQRTTSGKFQVLRATLHVILVFDHFNPFDRCLPHSEVSELIERLPYKTSLLPLFPSSLEDNAIQDPLKIALKVQWMDAVYRDVWEVDILAHLSPVVWRRFERMKMWWPMDAKRYRTRIPNEVQIRFAQSYANLIEKIRTSDAGPDHYLYQIHRRVIDEFIQVGPPEPSSCWDWITNRKCAKVIISAIKRYNEFFGENAELPAQSLLLARCKQAMSEEKQNKRNRIVNGLKKFALSSTLHGGTKCSRLSRKRRFRSLEERKRTIGQGSVGRSNDSFRSS</sequence>
<comment type="caution">
    <text evidence="4">The sequence shown here is derived from an EMBL/GenBank/DDBJ whole genome shotgun (WGS) entry which is preliminary data.</text>
</comment>
<proteinExistence type="predicted"/>
<dbReference type="Proteomes" id="UP000559256">
    <property type="component" value="Unassembled WGS sequence"/>
</dbReference>
<evidence type="ECO:0000256" key="1">
    <source>
        <dbReference type="SAM" id="MobiDB-lite"/>
    </source>
</evidence>
<dbReference type="AlphaFoldDB" id="A0A8H5D1C0"/>
<dbReference type="Pfam" id="PF20153">
    <property type="entry name" value="DUF6535"/>
    <property type="match status" value="1"/>
</dbReference>
<gene>
    <name evidence="4" type="ORF">D9758_010531</name>
</gene>
<feature type="transmembrane region" description="Helical" evidence="2">
    <location>
        <begin position="260"/>
        <end position="281"/>
    </location>
</feature>
<feature type="transmembrane region" description="Helical" evidence="2">
    <location>
        <begin position="287"/>
        <end position="311"/>
    </location>
</feature>